<evidence type="ECO:0008006" key="5">
    <source>
        <dbReference type="Google" id="ProtNLM"/>
    </source>
</evidence>
<evidence type="ECO:0000256" key="2">
    <source>
        <dbReference type="SAM" id="SignalP"/>
    </source>
</evidence>
<dbReference type="SUPFAM" id="SSF56925">
    <property type="entry name" value="OMPA-like"/>
    <property type="match status" value="1"/>
</dbReference>
<protein>
    <recommendedName>
        <fullName evidence="5">Outer membrane protein beta-barrel domain-containing protein</fullName>
    </recommendedName>
</protein>
<dbReference type="AlphaFoldDB" id="A0A9J7BWM4"/>
<name>A0A9J7BWM4_9BACT</name>
<evidence type="ECO:0000313" key="4">
    <source>
        <dbReference type="Proteomes" id="UP001059380"/>
    </source>
</evidence>
<keyword evidence="4" id="KW-1185">Reference proteome</keyword>
<sequence length="247" mass="27367">MFSFRRVALLLALGLPAAHFALAQDTPTSGSSSSQQGQPQAQKPAGEQQGSVSVQGRLKARREARRAAAIRDTYSHLYEVQLGMGYMRFTPGKDLQRTSFYSWNVDFTRFYSDRLGVTLNARGNYGTTFVYLNPYNVTKPSISMYNFMAGPQYRFYMQPKFSFSGRAMAGLAHGHFSGDTNGYGSTTVGMWPDGNTFAASAEVMGEYNVSPSLALRLAPEYFFTGFGSEFQGSRGFKAGFIYRFGKQ</sequence>
<evidence type="ECO:0000313" key="3">
    <source>
        <dbReference type="EMBL" id="UWZ86889.1"/>
    </source>
</evidence>
<feature type="chain" id="PRO_5039915748" description="Outer membrane protein beta-barrel domain-containing protein" evidence="2">
    <location>
        <begin position="24"/>
        <end position="247"/>
    </location>
</feature>
<dbReference type="Gene3D" id="2.40.160.20">
    <property type="match status" value="1"/>
</dbReference>
<feature type="region of interest" description="Disordered" evidence="1">
    <location>
        <begin position="24"/>
        <end position="58"/>
    </location>
</feature>
<dbReference type="RefSeq" id="WP_260796526.1">
    <property type="nucleotide sequence ID" value="NZ_CP093313.1"/>
</dbReference>
<reference evidence="3" key="1">
    <citation type="submission" date="2021-04" db="EMBL/GenBank/DDBJ databases">
        <title>Phylogenetic analysis of Acidobacteriaceae.</title>
        <authorList>
            <person name="Qiu L."/>
            <person name="Zhang Q."/>
        </authorList>
    </citation>
    <scope>NUCLEOTIDE SEQUENCE</scope>
    <source>
        <strain evidence="3">DSM 25168</strain>
    </source>
</reference>
<gene>
    <name evidence="3" type="ORF">MOP44_13285</name>
</gene>
<feature type="signal peptide" evidence="2">
    <location>
        <begin position="1"/>
        <end position="23"/>
    </location>
</feature>
<dbReference type="Proteomes" id="UP001059380">
    <property type="component" value="Chromosome"/>
</dbReference>
<evidence type="ECO:0000256" key="1">
    <source>
        <dbReference type="SAM" id="MobiDB-lite"/>
    </source>
</evidence>
<dbReference type="KEGG" id="orp:MOP44_13285"/>
<feature type="compositionally biased region" description="Low complexity" evidence="1">
    <location>
        <begin position="24"/>
        <end position="50"/>
    </location>
</feature>
<dbReference type="EMBL" id="CP093313">
    <property type="protein sequence ID" value="UWZ86889.1"/>
    <property type="molecule type" value="Genomic_DNA"/>
</dbReference>
<keyword evidence="2" id="KW-0732">Signal</keyword>
<accession>A0A9J7BWM4</accession>
<organism evidence="3 4">
    <name type="scientific">Occallatibacter riparius</name>
    <dbReference type="NCBI Taxonomy" id="1002689"/>
    <lineage>
        <taxon>Bacteria</taxon>
        <taxon>Pseudomonadati</taxon>
        <taxon>Acidobacteriota</taxon>
        <taxon>Terriglobia</taxon>
        <taxon>Terriglobales</taxon>
        <taxon>Acidobacteriaceae</taxon>
        <taxon>Occallatibacter</taxon>
    </lineage>
</organism>
<proteinExistence type="predicted"/>
<dbReference type="InterPro" id="IPR011250">
    <property type="entry name" value="OMP/PagP_B-barrel"/>
</dbReference>